<sequence>MNHDQLGIGAAKVVTGSQDLSLTAGHSEEREFVKVLCEDIMCGSSPGYAVCCENFITEVPLNGQSKLIKYKMIGKM</sequence>
<dbReference type="Proteomes" id="UP000318571">
    <property type="component" value="Chromosome 10"/>
</dbReference>
<evidence type="ECO:0000313" key="1">
    <source>
        <dbReference type="EMBL" id="TRY62940.1"/>
    </source>
</evidence>
<evidence type="ECO:0000313" key="2">
    <source>
        <dbReference type="Proteomes" id="UP000318571"/>
    </source>
</evidence>
<keyword evidence="2" id="KW-1185">Reference proteome</keyword>
<proteinExistence type="predicted"/>
<accession>A0A553NBX2</accession>
<organism evidence="1 2">
    <name type="scientific">Tigriopus californicus</name>
    <name type="common">Marine copepod</name>
    <dbReference type="NCBI Taxonomy" id="6832"/>
    <lineage>
        <taxon>Eukaryota</taxon>
        <taxon>Metazoa</taxon>
        <taxon>Ecdysozoa</taxon>
        <taxon>Arthropoda</taxon>
        <taxon>Crustacea</taxon>
        <taxon>Multicrustacea</taxon>
        <taxon>Hexanauplia</taxon>
        <taxon>Copepoda</taxon>
        <taxon>Harpacticoida</taxon>
        <taxon>Harpacticidae</taxon>
        <taxon>Tigriopus</taxon>
    </lineage>
</organism>
<protein>
    <submittedName>
        <fullName evidence="1">Uncharacterized protein</fullName>
    </submittedName>
</protein>
<name>A0A553NBX2_TIGCA</name>
<comment type="caution">
    <text evidence="1">The sequence shown here is derived from an EMBL/GenBank/DDBJ whole genome shotgun (WGS) entry which is preliminary data.</text>
</comment>
<gene>
    <name evidence="1" type="ORF">TCAL_15238</name>
</gene>
<dbReference type="AlphaFoldDB" id="A0A553NBX2"/>
<reference evidence="1 2" key="1">
    <citation type="journal article" date="2018" name="Nat. Ecol. Evol.">
        <title>Genomic signatures of mitonuclear coevolution across populations of Tigriopus californicus.</title>
        <authorList>
            <person name="Barreto F.S."/>
            <person name="Watson E.T."/>
            <person name="Lima T.G."/>
            <person name="Willett C.S."/>
            <person name="Edmands S."/>
            <person name="Li W."/>
            <person name="Burton R.S."/>
        </authorList>
    </citation>
    <scope>NUCLEOTIDE SEQUENCE [LARGE SCALE GENOMIC DNA]</scope>
    <source>
        <strain evidence="1 2">San Diego</strain>
    </source>
</reference>
<dbReference type="EMBL" id="VCGU01000458">
    <property type="protein sequence ID" value="TRY62940.1"/>
    <property type="molecule type" value="Genomic_DNA"/>
</dbReference>